<dbReference type="EMBL" id="JAUTWS010000024">
    <property type="protein sequence ID" value="MDO9711064.1"/>
    <property type="molecule type" value="Genomic_DNA"/>
</dbReference>
<evidence type="ECO:0000313" key="2">
    <source>
        <dbReference type="Proteomes" id="UP001243009"/>
    </source>
</evidence>
<accession>A0ABT9E4H1</accession>
<dbReference type="Pfam" id="PF19717">
    <property type="entry name" value="DUF6212"/>
    <property type="match status" value="1"/>
</dbReference>
<reference evidence="1 2" key="1">
    <citation type="submission" date="2023-08" db="EMBL/GenBank/DDBJ databases">
        <title>The draft genome sequence of Paracraurococcus sp. LOR1-02.</title>
        <authorList>
            <person name="Kingkaew E."/>
            <person name="Tanasupawat S."/>
        </authorList>
    </citation>
    <scope>NUCLEOTIDE SEQUENCE [LARGE SCALE GENOMIC DNA]</scope>
    <source>
        <strain evidence="1 2">LOR1-02</strain>
    </source>
</reference>
<name>A0ABT9E4H1_9PROT</name>
<proteinExistence type="predicted"/>
<sequence>MIPQVAAGRLAAFCDGRPKLIVLPGVKAPQALALPGLSLWTVRAGEGAPLLHPFGEAAGEAGQPLPAAPGLVLGIVAAAADDSAGLLGWWRETAPAALPPVIEAATGNAAMPAVAARAIAALAASAEEATATLQGLVALREEHEALRVAQAALRLASAHLPPPAPPVLVASAEPSAGGHAVAAHGGRLALGQSLGTKLEGLAAIALHLKEARAGAEAALRIRLIGAESGRIAGAWLLPGRALVAGWLTLDLPEPLGALRETAWLEVAADLGAFDRLALSLSAEPPMPGAAVAVAGAAVAVAGGAAESRALAFGLWTAQPGRRLVQAAYWDAEAIGLSAPPTGVPADMPQQVWQTARVPVGRVERVAIGREPARLVASLAGGEQALVVLPAVPLNGLDLLQAELAVTLGDAAALEAALWLQPEGTTISAEGDLSVTAPGARWSGWHAGAFGEGVLRLALALPVNPPRRGGVAIVLRNRAEAPEAVLRVEIARLHGLRAVQPPPEAARRQPPPLRILPARPAGAPAAAAVRLLERFAADGGNYRHLDLLLEGIRAGEHAWPRLRCKLAVSAGSPVLEIRQRPDWPVVFEHWPPSDADAAGPFLQIGEEALAGGFAARLESERDRVTLATLLRLLPSAVATAARDATTDPEDYERWIASARRLAVAGG</sequence>
<dbReference type="Proteomes" id="UP001243009">
    <property type="component" value="Unassembled WGS sequence"/>
</dbReference>
<keyword evidence="2" id="KW-1185">Reference proteome</keyword>
<dbReference type="InterPro" id="IPR046184">
    <property type="entry name" value="DUF6212"/>
</dbReference>
<gene>
    <name evidence="1" type="ORF">Q7A36_22115</name>
</gene>
<evidence type="ECO:0000313" key="1">
    <source>
        <dbReference type="EMBL" id="MDO9711064.1"/>
    </source>
</evidence>
<protein>
    <submittedName>
        <fullName evidence="1">DUF6212 domain-containing protein</fullName>
    </submittedName>
</protein>
<organism evidence="1 2">
    <name type="scientific">Paracraurococcus lichenis</name>
    <dbReference type="NCBI Taxonomy" id="3064888"/>
    <lineage>
        <taxon>Bacteria</taxon>
        <taxon>Pseudomonadati</taxon>
        <taxon>Pseudomonadota</taxon>
        <taxon>Alphaproteobacteria</taxon>
        <taxon>Acetobacterales</taxon>
        <taxon>Roseomonadaceae</taxon>
        <taxon>Paracraurococcus</taxon>
    </lineage>
</organism>
<dbReference type="RefSeq" id="WP_305105924.1">
    <property type="nucleotide sequence ID" value="NZ_JAUTWS010000024.1"/>
</dbReference>
<comment type="caution">
    <text evidence="1">The sequence shown here is derived from an EMBL/GenBank/DDBJ whole genome shotgun (WGS) entry which is preliminary data.</text>
</comment>